<organism evidence="24 25">
    <name type="scientific">Pristionchus mayeri</name>
    <dbReference type="NCBI Taxonomy" id="1317129"/>
    <lineage>
        <taxon>Eukaryota</taxon>
        <taxon>Metazoa</taxon>
        <taxon>Ecdysozoa</taxon>
        <taxon>Nematoda</taxon>
        <taxon>Chromadorea</taxon>
        <taxon>Rhabditida</taxon>
        <taxon>Rhabditina</taxon>
        <taxon>Diplogasteromorpha</taxon>
        <taxon>Diplogasteroidea</taxon>
        <taxon>Neodiplogasteridae</taxon>
        <taxon>Pristionchus</taxon>
    </lineage>
</organism>
<comment type="catalytic activity">
    <reaction evidence="15">
        <text>N(4)-(alpha-D-Man-(1-&gt;2)-alpha-D-Man-(1-&gt;2)-alpha-D-Man-(1-&gt;3)-[alpha-D-Man-(1-&gt;3)-[alpha-D-Man-(1-&gt;2)-alpha-D-Man-(1-&gt;6)]-alpha-D-Man-(1-&gt;6)]-beta-D-Man-(1-&gt;4)-beta-D-GlcNAc-(1-&gt;4)-beta-D-GlcNAc)-L-asparaginyl-[protein] (N-glucan mannose isomer 8A1,2,3B1,3) + 3 H2O = N(4)-(alpha-D-Man-(1-&gt;3)-[alpha-D-Man-(1-&gt;3)-[alpha-D-Man-(1-&gt;6)]-alpha-D-Man-(1-&gt;6)]-beta-D-Man-(1-&gt;4)-beta-D-GlcNAc-(1-&gt;4)-beta-D-GlcNAc)-L-asparaginyl-[protein] (N-glucan mannose isomer 5A1,2) + 3 beta-D-mannose</text>
        <dbReference type="Rhea" id="RHEA:56028"/>
        <dbReference type="Rhea" id="RHEA-COMP:14358"/>
        <dbReference type="Rhea" id="RHEA-COMP:14367"/>
        <dbReference type="ChEBI" id="CHEBI:15377"/>
        <dbReference type="ChEBI" id="CHEBI:28563"/>
        <dbReference type="ChEBI" id="CHEBI:59087"/>
        <dbReference type="ChEBI" id="CHEBI:60628"/>
        <dbReference type="EC" id="3.2.1.113"/>
    </reaction>
</comment>
<comment type="subcellular location">
    <subcellularLocation>
        <location evidence="2">Endoplasmic reticulum membrane</location>
        <topology evidence="2">Single-pass type II membrane protein</topology>
    </subcellularLocation>
</comment>
<dbReference type="GO" id="GO:0004571">
    <property type="term" value="F:mannosyl-oligosaccharide 1,2-alpha-mannosidase activity"/>
    <property type="evidence" value="ECO:0007669"/>
    <property type="project" value="UniProtKB-EC"/>
</dbReference>
<dbReference type="Proteomes" id="UP001328107">
    <property type="component" value="Unassembled WGS sequence"/>
</dbReference>
<evidence type="ECO:0000256" key="10">
    <source>
        <dbReference type="ARBA" id="ARBA00022968"/>
    </source>
</evidence>
<reference evidence="25" key="1">
    <citation type="submission" date="2022-10" db="EMBL/GenBank/DDBJ databases">
        <title>Genome assembly of Pristionchus species.</title>
        <authorList>
            <person name="Yoshida K."/>
            <person name="Sommer R.J."/>
        </authorList>
    </citation>
    <scope>NUCLEOTIDE SEQUENCE [LARGE SCALE GENOMIC DNA]</scope>
    <source>
        <strain evidence="25">RS5460</strain>
    </source>
</reference>
<keyword evidence="12 23" id="KW-0472">Membrane</keyword>
<evidence type="ECO:0000256" key="6">
    <source>
        <dbReference type="ARBA" id="ARBA00022723"/>
    </source>
</evidence>
<name>A0AAN4YW90_9BILA</name>
<evidence type="ECO:0000313" key="24">
    <source>
        <dbReference type="EMBL" id="GMR30142.1"/>
    </source>
</evidence>
<evidence type="ECO:0000256" key="23">
    <source>
        <dbReference type="SAM" id="Phobius"/>
    </source>
</evidence>
<dbReference type="GO" id="GO:0005975">
    <property type="term" value="P:carbohydrate metabolic process"/>
    <property type="evidence" value="ECO:0007669"/>
    <property type="project" value="InterPro"/>
</dbReference>
<dbReference type="GO" id="GO:0005789">
    <property type="term" value="C:endoplasmic reticulum membrane"/>
    <property type="evidence" value="ECO:0007669"/>
    <property type="project" value="UniProtKB-SubCell"/>
</dbReference>
<comment type="cofactor">
    <cofactor evidence="1 19">
        <name>Ca(2+)</name>
        <dbReference type="ChEBI" id="CHEBI:29108"/>
    </cofactor>
</comment>
<dbReference type="EC" id="3.2.1.-" evidence="21"/>
<evidence type="ECO:0000256" key="8">
    <source>
        <dbReference type="ARBA" id="ARBA00022824"/>
    </source>
</evidence>
<evidence type="ECO:0000256" key="16">
    <source>
        <dbReference type="ARBA" id="ARBA00048605"/>
    </source>
</evidence>
<evidence type="ECO:0000256" key="3">
    <source>
        <dbReference type="ARBA" id="ARBA00004922"/>
    </source>
</evidence>
<dbReference type="EMBL" id="BTRK01000001">
    <property type="protein sequence ID" value="GMR30142.1"/>
    <property type="molecule type" value="Genomic_DNA"/>
</dbReference>
<accession>A0AAN4YW90</accession>
<evidence type="ECO:0000256" key="17">
    <source>
        <dbReference type="ARBA" id="ARBA00053655"/>
    </source>
</evidence>
<feature type="disulfide bond" evidence="20">
    <location>
        <begin position="423"/>
        <end position="453"/>
    </location>
</feature>
<feature type="transmembrane region" description="Helical" evidence="23">
    <location>
        <begin position="43"/>
        <end position="63"/>
    </location>
</feature>
<dbReference type="InterPro" id="IPR012341">
    <property type="entry name" value="6hp_glycosidase-like_sf"/>
</dbReference>
<evidence type="ECO:0000256" key="18">
    <source>
        <dbReference type="PIRSR" id="PIRSR601382-1"/>
    </source>
</evidence>
<evidence type="ECO:0000256" key="21">
    <source>
        <dbReference type="RuleBase" id="RU361193"/>
    </source>
</evidence>
<dbReference type="GO" id="GO:0010498">
    <property type="term" value="P:proteasomal protein catabolic process"/>
    <property type="evidence" value="ECO:0007669"/>
    <property type="project" value="UniProtKB-ARBA"/>
</dbReference>
<comment type="catalytic activity">
    <reaction evidence="16">
        <text>N(4)-(alpha-D-Man-(1-&gt;2)-alpha-D-Man-(1-&gt;2)-alpha-D-Man-(1-&gt;3)-[alpha-D-Man-(1-&gt;2)-alpha-D-Man-(1-&gt;3)-[alpha-D-Man-(1-&gt;2)-alpha-D-Man-(1-&gt;6)]-alpha-D-Man-(1-&gt;6)]-beta-D-Man-(1-&gt;4)-beta-D-GlcNAc-(1-&gt;4)-beta-D-GlcNAc)-L-asparaginyl-[protein] (N-glucan mannose isomer 9A1,2,3B1,2,3) + 4 H2O = N(4)-(alpha-D-Man-(1-&gt;3)-[alpha-D-Man-(1-&gt;3)-[alpha-D-Man-(1-&gt;6)]-alpha-D-Man-(1-&gt;6)]-beta-D-Man-(1-&gt;4)-beta-D-GlcNAc-(1-&gt;4)-beta-D-GlcNAc)-L-asparaginyl-[protein] (N-glucan mannose isomer 5A1,2) + 4 beta-D-mannose</text>
        <dbReference type="Rhea" id="RHEA:56008"/>
        <dbReference type="Rhea" id="RHEA-COMP:14356"/>
        <dbReference type="Rhea" id="RHEA-COMP:14367"/>
        <dbReference type="ChEBI" id="CHEBI:15377"/>
        <dbReference type="ChEBI" id="CHEBI:28563"/>
        <dbReference type="ChEBI" id="CHEBI:59087"/>
        <dbReference type="ChEBI" id="CHEBI:139493"/>
        <dbReference type="EC" id="3.2.1.113"/>
    </reaction>
</comment>
<dbReference type="GO" id="GO:0034976">
    <property type="term" value="P:response to endoplasmic reticulum stress"/>
    <property type="evidence" value="ECO:0007669"/>
    <property type="project" value="UniProtKB-ARBA"/>
</dbReference>
<dbReference type="InterPro" id="IPR036026">
    <property type="entry name" value="Seven-hairpin_glycosidases"/>
</dbReference>
<feature type="active site" evidence="18">
    <location>
        <position position="358"/>
    </location>
</feature>
<keyword evidence="6 19" id="KW-0479">Metal-binding</keyword>
<evidence type="ECO:0000256" key="22">
    <source>
        <dbReference type="SAM" id="MobiDB-lite"/>
    </source>
</evidence>
<evidence type="ECO:0000256" key="12">
    <source>
        <dbReference type="ARBA" id="ARBA00023136"/>
    </source>
</evidence>
<keyword evidence="11 23" id="KW-1133">Transmembrane helix</keyword>
<evidence type="ECO:0000256" key="5">
    <source>
        <dbReference type="ARBA" id="ARBA00022692"/>
    </source>
</evidence>
<comment type="similarity">
    <text evidence="4 21">Belongs to the glycosyl hydrolase 47 family.</text>
</comment>
<feature type="compositionally biased region" description="Basic and acidic residues" evidence="22">
    <location>
        <begin position="118"/>
        <end position="139"/>
    </location>
</feature>
<dbReference type="InterPro" id="IPR050749">
    <property type="entry name" value="Glycosyl_Hydrolase_47"/>
</dbReference>
<dbReference type="FunFam" id="1.50.10.10:FF:000010">
    <property type="entry name" value="alpha-1,2-Mannosidase"/>
    <property type="match status" value="1"/>
</dbReference>
<evidence type="ECO:0000256" key="9">
    <source>
        <dbReference type="ARBA" id="ARBA00022837"/>
    </source>
</evidence>
<comment type="pathway">
    <text evidence="3">Protein modification; protein glycosylation.</text>
</comment>
<evidence type="ECO:0000256" key="14">
    <source>
        <dbReference type="ARBA" id="ARBA00023295"/>
    </source>
</evidence>
<keyword evidence="9 19" id="KW-0106">Calcium</keyword>
<evidence type="ECO:0000256" key="13">
    <source>
        <dbReference type="ARBA" id="ARBA00023157"/>
    </source>
</evidence>
<comment type="caution">
    <text evidence="24">The sequence shown here is derived from an EMBL/GenBank/DDBJ whole genome shotgun (WGS) entry which is preliminary data.</text>
</comment>
<feature type="active site" description="Proton donor" evidence="18">
    <location>
        <position position="466"/>
    </location>
</feature>
<feature type="active site" description="Proton donor" evidence="18">
    <location>
        <position position="224"/>
    </location>
</feature>
<evidence type="ECO:0000256" key="4">
    <source>
        <dbReference type="ARBA" id="ARBA00007658"/>
    </source>
</evidence>
<feature type="binding site" evidence="19">
    <location>
        <position position="582"/>
    </location>
    <ligand>
        <name>Ca(2+)</name>
        <dbReference type="ChEBI" id="CHEBI:29108"/>
    </ligand>
</feature>
<evidence type="ECO:0000313" key="25">
    <source>
        <dbReference type="Proteomes" id="UP001328107"/>
    </source>
</evidence>
<dbReference type="PANTHER" id="PTHR11742">
    <property type="entry name" value="MANNOSYL-OLIGOSACCHARIDE ALPHA-1,2-MANNOSIDASE-RELATED"/>
    <property type="match status" value="1"/>
</dbReference>
<evidence type="ECO:0000256" key="15">
    <source>
        <dbReference type="ARBA" id="ARBA00047669"/>
    </source>
</evidence>
<dbReference type="PANTHER" id="PTHR11742:SF55">
    <property type="entry name" value="ENDOPLASMIC RETICULUM MANNOSYL-OLIGOSACCHARIDE 1,2-ALPHA-MANNOSIDASE"/>
    <property type="match status" value="1"/>
</dbReference>
<keyword evidence="14 21" id="KW-0326">Glycosidase</keyword>
<evidence type="ECO:0000256" key="1">
    <source>
        <dbReference type="ARBA" id="ARBA00001913"/>
    </source>
</evidence>
<evidence type="ECO:0000256" key="19">
    <source>
        <dbReference type="PIRSR" id="PIRSR601382-2"/>
    </source>
</evidence>
<keyword evidence="25" id="KW-1185">Reference proteome</keyword>
<dbReference type="SUPFAM" id="SSF48225">
    <property type="entry name" value="Seven-hairpin glycosidases"/>
    <property type="match status" value="1"/>
</dbReference>
<dbReference type="PRINTS" id="PR00747">
    <property type="entry name" value="GLYHDRLASE47"/>
</dbReference>
<evidence type="ECO:0000256" key="2">
    <source>
        <dbReference type="ARBA" id="ARBA00004648"/>
    </source>
</evidence>
<keyword evidence="5 23" id="KW-0812">Transmembrane</keyword>
<gene>
    <name evidence="24" type="ORF">PMAYCL1PPCAC_00337</name>
</gene>
<keyword evidence="7 21" id="KW-0378">Hydrolase</keyword>
<dbReference type="AlphaFoldDB" id="A0AAN4YW90"/>
<feature type="active site" evidence="18">
    <location>
        <position position="494"/>
    </location>
</feature>
<protein>
    <recommendedName>
        <fullName evidence="21">alpha-1,2-Mannosidase</fullName>
        <ecNumber evidence="21">3.2.1.-</ecNumber>
    </recommendedName>
</protein>
<dbReference type="GO" id="GO:0005509">
    <property type="term" value="F:calcium ion binding"/>
    <property type="evidence" value="ECO:0007669"/>
    <property type="project" value="InterPro"/>
</dbReference>
<evidence type="ECO:0000256" key="20">
    <source>
        <dbReference type="PIRSR" id="PIRSR601382-3"/>
    </source>
</evidence>
<feature type="region of interest" description="Disordered" evidence="22">
    <location>
        <begin position="114"/>
        <end position="139"/>
    </location>
</feature>
<sequence length="592" mass="66082">MNRLGLGRESELPFLVTEDGARRKTIGGLRTAIARYWRSMPRLLRSILTILLIVAIVFVGSTLTSSSSPIVAPISADLEAQAHINNGNEIMHQKVEAAQEEELREKEGAVVAEPAAAAEEKQQQPNEIKQDGRPVFRGPQNDRQRAVVAGFKHAWAGYKAHAWGHDQLKPISKSFSDWFDTGLTIVDSIDTAIIMGLKEEVDEATVWIRDSLSFEKDRYVNFFEATIRVLGGLLSAFHLTGDTMFRDRAADVGHRLAGAFQGGRPVPLSDVNLRTRAAKSPSWSDESSLSEVTTVQLEFRDLSRITGDKTFEELAFNTSKHIHEIGCAKHGGLCDMYVNAKTGAFKPGTTITFGARADSYYEYLLKQYLQTGKTIEWLLADYSQSMSSMSQLLLRESEPSKFRFVGELIGGDSFSPKMDHLVCFLSGTLVLGKLYAGQPDDHLQIAKDLGATCHEMYKTTTGLAPEIAHFNLDASKADDVIIKPLDSHCLLRPEAIEAWFYLYRGTGDKKYQEWGWAAFEAIDKYARIAGGGYSSVNNVKTTKVQYRDLMESFLLAETFKYLYLLLADDQSELPLDRWIFNTEGHPLPIRTN</sequence>
<comment type="function">
    <text evidence="17">Involved in glycoprotein quality control targeting of misfolded glycoproteins for degradation. It primarily trims a single alpha-1,2-linked mannose residue from Man(9)GlcNAc(2) to produce Man(8)GlcNAc(2), but at high enzyme concentrations, as found in the ER quality control compartment (ERQC), it further trims the carbohydrates to Man(5-6)GlcNAc(2).</text>
</comment>
<dbReference type="Pfam" id="PF01532">
    <property type="entry name" value="Glyco_hydro_47"/>
    <property type="match status" value="1"/>
</dbReference>
<dbReference type="InterPro" id="IPR001382">
    <property type="entry name" value="Glyco_hydro_47"/>
</dbReference>
<evidence type="ECO:0000256" key="11">
    <source>
        <dbReference type="ARBA" id="ARBA00022989"/>
    </source>
</evidence>
<keyword evidence="10" id="KW-0735">Signal-anchor</keyword>
<proteinExistence type="inferred from homology"/>
<keyword evidence="8" id="KW-0256">Endoplasmic reticulum</keyword>
<evidence type="ECO:0000256" key="7">
    <source>
        <dbReference type="ARBA" id="ARBA00022801"/>
    </source>
</evidence>
<keyword evidence="13 20" id="KW-1015">Disulfide bond</keyword>
<dbReference type="Gene3D" id="1.50.10.10">
    <property type="match status" value="1"/>
</dbReference>